<evidence type="ECO:0000313" key="8">
    <source>
        <dbReference type="Proteomes" id="UP000002217"/>
    </source>
</evidence>
<dbReference type="OrthoDB" id="1706317at2"/>
<dbReference type="InterPro" id="IPR004089">
    <property type="entry name" value="MCPsignal_dom"/>
</dbReference>
<evidence type="ECO:0000256" key="1">
    <source>
        <dbReference type="ARBA" id="ARBA00023224"/>
    </source>
</evidence>
<dbReference type="InterPro" id="IPR003660">
    <property type="entry name" value="HAMP_dom"/>
</dbReference>
<evidence type="ECO:0000256" key="4">
    <source>
        <dbReference type="SAM" id="Phobius"/>
    </source>
</evidence>
<dbReference type="PROSITE" id="PS50111">
    <property type="entry name" value="CHEMOTAXIS_TRANSDUC_2"/>
    <property type="match status" value="1"/>
</dbReference>
<dbReference type="SMART" id="SM00283">
    <property type="entry name" value="MA"/>
    <property type="match status" value="1"/>
</dbReference>
<dbReference type="RefSeq" id="WP_015757497.1">
    <property type="nucleotide sequence ID" value="NC_013216.1"/>
</dbReference>
<feature type="transmembrane region" description="Helical" evidence="4">
    <location>
        <begin position="98"/>
        <end position="119"/>
    </location>
</feature>
<feature type="domain" description="Methyl-accepting transducer" evidence="5">
    <location>
        <begin position="332"/>
        <end position="568"/>
    </location>
</feature>
<dbReference type="PROSITE" id="PS50885">
    <property type="entry name" value="HAMP"/>
    <property type="match status" value="1"/>
</dbReference>
<evidence type="ECO:0000256" key="2">
    <source>
        <dbReference type="ARBA" id="ARBA00029447"/>
    </source>
</evidence>
<keyword evidence="4" id="KW-0812">Transmembrane</keyword>
<evidence type="ECO:0000259" key="5">
    <source>
        <dbReference type="PROSITE" id="PS50111"/>
    </source>
</evidence>
<feature type="transmembrane region" description="Helical" evidence="4">
    <location>
        <begin position="257"/>
        <end position="280"/>
    </location>
</feature>
<evidence type="ECO:0000256" key="3">
    <source>
        <dbReference type="PROSITE-ProRule" id="PRU00284"/>
    </source>
</evidence>
<feature type="domain" description="HAMP" evidence="6">
    <location>
        <begin position="281"/>
        <end position="334"/>
    </location>
</feature>
<dbReference type="Pfam" id="PF00672">
    <property type="entry name" value="HAMP"/>
    <property type="match status" value="1"/>
</dbReference>
<comment type="similarity">
    <text evidence="2">Belongs to the methyl-accepting chemotaxis (MCP) protein family.</text>
</comment>
<keyword evidence="1 3" id="KW-0807">Transducer</keyword>
<keyword evidence="8" id="KW-1185">Reference proteome</keyword>
<dbReference type="KEGG" id="dae:Dtox_1954"/>
<dbReference type="SMART" id="SM00304">
    <property type="entry name" value="HAMP"/>
    <property type="match status" value="1"/>
</dbReference>
<name>C8VYB1_DESAS</name>
<dbReference type="Gene3D" id="1.10.287.950">
    <property type="entry name" value="Methyl-accepting chemotaxis protein"/>
    <property type="match status" value="1"/>
</dbReference>
<gene>
    <name evidence="7" type="ordered locus">Dtox_1954</name>
</gene>
<dbReference type="Pfam" id="PF00015">
    <property type="entry name" value="MCPsignal"/>
    <property type="match status" value="1"/>
</dbReference>
<dbReference type="Proteomes" id="UP000002217">
    <property type="component" value="Chromosome"/>
</dbReference>
<dbReference type="AlphaFoldDB" id="C8VYB1"/>
<dbReference type="SUPFAM" id="SSF58104">
    <property type="entry name" value="Methyl-accepting chemotaxis protein (MCP) signaling domain"/>
    <property type="match status" value="1"/>
</dbReference>
<reference evidence="7 8" key="1">
    <citation type="journal article" date="2009" name="Stand. Genomic Sci.">
        <title>Complete genome sequence of Desulfotomaculum acetoxidans type strain (5575).</title>
        <authorList>
            <person name="Spring S."/>
            <person name="Lapidus A."/>
            <person name="Schroder M."/>
            <person name="Gleim D."/>
            <person name="Sims D."/>
            <person name="Meincke L."/>
            <person name="Glavina Del Rio T."/>
            <person name="Tice H."/>
            <person name="Copeland A."/>
            <person name="Cheng J.F."/>
            <person name="Lucas S."/>
            <person name="Chen F."/>
            <person name="Nolan M."/>
            <person name="Bruce D."/>
            <person name="Goodwin L."/>
            <person name="Pitluck S."/>
            <person name="Ivanova N."/>
            <person name="Mavromatis K."/>
            <person name="Mikhailova N."/>
            <person name="Pati A."/>
            <person name="Chen A."/>
            <person name="Palaniappan K."/>
            <person name="Land M."/>
            <person name="Hauser L."/>
            <person name="Chang Y.J."/>
            <person name="Jeffries C.D."/>
            <person name="Chain P."/>
            <person name="Saunders E."/>
            <person name="Brettin T."/>
            <person name="Detter J.C."/>
            <person name="Goker M."/>
            <person name="Bristow J."/>
            <person name="Eisen J.A."/>
            <person name="Markowitz V."/>
            <person name="Hugenholtz P."/>
            <person name="Kyrpides N.C."/>
            <person name="Klenk H.P."/>
            <person name="Han C."/>
        </authorList>
    </citation>
    <scope>NUCLEOTIDE SEQUENCE [LARGE SCALE GENOMIC DNA]</scope>
    <source>
        <strain evidence="8">ATCC 49208 / DSM 771 / VKM B-1644</strain>
    </source>
</reference>
<organism evidence="7 8">
    <name type="scientific">Desulfofarcimen acetoxidans (strain ATCC 49208 / DSM 771 / KCTC 5769 / VKM B-1644 / 5575)</name>
    <name type="common">Desulfotomaculum acetoxidans</name>
    <dbReference type="NCBI Taxonomy" id="485916"/>
    <lineage>
        <taxon>Bacteria</taxon>
        <taxon>Bacillati</taxon>
        <taxon>Bacillota</taxon>
        <taxon>Clostridia</taxon>
        <taxon>Eubacteriales</taxon>
        <taxon>Peptococcaceae</taxon>
        <taxon>Desulfofarcimen</taxon>
    </lineage>
</organism>
<evidence type="ECO:0000313" key="7">
    <source>
        <dbReference type="EMBL" id="ACV62792.1"/>
    </source>
</evidence>
<dbReference type="GO" id="GO:0016020">
    <property type="term" value="C:membrane"/>
    <property type="evidence" value="ECO:0007669"/>
    <property type="project" value="InterPro"/>
</dbReference>
<protein>
    <submittedName>
        <fullName evidence="7">Methyl-accepting chemotaxis sensory transducer</fullName>
    </submittedName>
</protein>
<dbReference type="PANTHER" id="PTHR32089">
    <property type="entry name" value="METHYL-ACCEPTING CHEMOTAXIS PROTEIN MCPB"/>
    <property type="match status" value="1"/>
</dbReference>
<sequence>MKKRRKVDKRNNLPGEAKKNKWGKMKFLNWSLKDMKFLKSAVRLADIQNKLTVLRCLFGKKSHKNCAPAKVIAKKFDNKPLNYKGVTFIDKVSFQLRILLLMTMLVIFVMSILGMVAYWEGKQWLQKYTDGRLTSSASNISEKIDLFTTTVDSRELERKSGYLLNSEATGFMRQGLNACLMIIDQQGNEVLSSGRNQQRITFTSDLEGKMFSSRTGLFTIEVQKELWRVAYQQIPGKNWVCVIGVPVEQYLLPVKQLGLLIIFGGLITVLATILICALGARKFAGPLNELIDIMSLAGEGNLTLRARETKVGKELSLLGSGFNRMLSHLEMLIKDFSLTSGDLHLASMQMHRVGENQVRFALSAEQSAERMDSVVKNVKGLVVEAETSSQEMMRLVEEGLLGLKNIVDKIKGNWQLSQDSSKSMQSLTVHIQQIGNIVDIIKDISRQTHLLSLNASIEAARAGEYGRGFSVVAGEVRNLAEETGKATGDVSRIISLIQESTARVLEQVQLSEDMANQGVTAVSNTEDALAGMHQSVMHTGKLVDYIANNIRQMDTEVNETVYSVRLIAGTQEVKGEVEGQVSSREVAHWAGRLAEMAVHAQNQLKRFDITNEKMNHIK</sequence>
<dbReference type="EMBL" id="CP001720">
    <property type="protein sequence ID" value="ACV62792.1"/>
    <property type="molecule type" value="Genomic_DNA"/>
</dbReference>
<dbReference type="PANTHER" id="PTHR32089:SF112">
    <property type="entry name" value="LYSOZYME-LIKE PROTEIN-RELATED"/>
    <property type="match status" value="1"/>
</dbReference>
<proteinExistence type="inferred from homology"/>
<dbReference type="eggNOG" id="COG0840">
    <property type="taxonomic scope" value="Bacteria"/>
</dbReference>
<accession>C8VYB1</accession>
<dbReference type="STRING" id="485916.Dtox_1954"/>
<dbReference type="GO" id="GO:0007165">
    <property type="term" value="P:signal transduction"/>
    <property type="evidence" value="ECO:0007669"/>
    <property type="project" value="UniProtKB-KW"/>
</dbReference>
<keyword evidence="4" id="KW-1133">Transmembrane helix</keyword>
<keyword evidence="4" id="KW-0472">Membrane</keyword>
<evidence type="ECO:0000259" key="6">
    <source>
        <dbReference type="PROSITE" id="PS50885"/>
    </source>
</evidence>
<dbReference type="HOGENOM" id="CLU_000445_107_19_9"/>